<name>A0AAE1SNN5_9SOLA</name>
<dbReference type="InterPro" id="IPR049808">
    <property type="entry name" value="CONSTANS-like_Bbox1"/>
</dbReference>
<dbReference type="PROSITE" id="PS51017">
    <property type="entry name" value="CCT"/>
    <property type="match status" value="1"/>
</dbReference>
<dbReference type="PANTHER" id="PTHR31717:SF105">
    <property type="entry name" value="ZINC FINGER PROTEIN CONSTANS-LIKE 9-LIKE ISOFORM X1"/>
    <property type="match status" value="1"/>
</dbReference>
<keyword evidence="6" id="KW-0862">Zinc</keyword>
<evidence type="ECO:0000313" key="12">
    <source>
        <dbReference type="EMBL" id="KAK4372961.1"/>
    </source>
</evidence>
<evidence type="ECO:0000256" key="7">
    <source>
        <dbReference type="ARBA" id="ARBA00023242"/>
    </source>
</evidence>
<gene>
    <name evidence="12" type="ORF">RND71_008345</name>
</gene>
<dbReference type="PANTHER" id="PTHR31717">
    <property type="entry name" value="ZINC FINGER PROTEIN CONSTANS-LIKE 10"/>
    <property type="match status" value="1"/>
</dbReference>
<evidence type="ECO:0000256" key="4">
    <source>
        <dbReference type="ARBA" id="ARBA00022737"/>
    </source>
</evidence>
<proteinExistence type="inferred from homology"/>
<dbReference type="PROSITE" id="PS50119">
    <property type="entry name" value="ZF_BBOX"/>
    <property type="match status" value="1"/>
</dbReference>
<evidence type="ECO:0000259" key="10">
    <source>
        <dbReference type="PROSITE" id="PS50119"/>
    </source>
</evidence>
<evidence type="ECO:0000313" key="13">
    <source>
        <dbReference type="Proteomes" id="UP001291623"/>
    </source>
</evidence>
<feature type="domain" description="B box-type" evidence="10">
    <location>
        <begin position="1"/>
        <end position="47"/>
    </location>
</feature>
<evidence type="ECO:0000256" key="2">
    <source>
        <dbReference type="ARBA" id="ARBA00010024"/>
    </source>
</evidence>
<evidence type="ECO:0000256" key="9">
    <source>
        <dbReference type="PROSITE-ProRule" id="PRU00357"/>
    </source>
</evidence>
<keyword evidence="5 8" id="KW-0863">Zinc-finger</keyword>
<dbReference type="GO" id="GO:0005634">
    <property type="term" value="C:nucleus"/>
    <property type="evidence" value="ECO:0007669"/>
    <property type="project" value="UniProtKB-SubCell"/>
</dbReference>
<accession>A0AAE1SNN5</accession>
<dbReference type="AlphaFoldDB" id="A0AAE1SNN5"/>
<keyword evidence="7 9" id="KW-0539">Nucleus</keyword>
<dbReference type="SMART" id="SM00336">
    <property type="entry name" value="BBOX"/>
    <property type="match status" value="1"/>
</dbReference>
<evidence type="ECO:0000256" key="1">
    <source>
        <dbReference type="ARBA" id="ARBA00004123"/>
    </source>
</evidence>
<evidence type="ECO:0000256" key="3">
    <source>
        <dbReference type="ARBA" id="ARBA00022723"/>
    </source>
</evidence>
<evidence type="ECO:0000256" key="8">
    <source>
        <dbReference type="PROSITE-ProRule" id="PRU00024"/>
    </source>
</evidence>
<dbReference type="GO" id="GO:0008270">
    <property type="term" value="F:zinc ion binding"/>
    <property type="evidence" value="ECO:0007669"/>
    <property type="project" value="UniProtKB-KW"/>
</dbReference>
<sequence length="415" mass="45311">MGHICEFCGEQRSIVYCRSDAACLCLSCDRNVHSANALSQRHSRTLLCERCNSQPAVVRRVEEKISLCKNCDSIGPASSGTSSKHKRQALSCYTGCPSAAELSTIWSFLLDNTSGGDSTCEKGMGSMSITDNRPMDSQAPQGKFNSQDTSVTVEVSEMHTSDKSNVLIGSSTPTLGNKLNKVEQIAGLVNFPSSNSKGCYAGVKGSTIYEDDPFSQDFNMDEVDLSFENYEELFSGSLVNTNQLFENNDIDGLFGTKDMSASGSSCQDADAVEGSSMRRVMAMQPACSNAESADSLMSCKTEPTICFARQASILSFSNLGGESNVGDYQECGASTMLLMGEPPWSHPYPESSLASSSRSNAVLRYKEKKKTRKFDNHVRYESRKARADVRRRVKGRFVKAGDAYDYNPLNETRSF</sequence>
<protein>
    <submittedName>
        <fullName evidence="12">Uncharacterized protein</fullName>
    </submittedName>
</protein>
<evidence type="ECO:0000256" key="6">
    <source>
        <dbReference type="ARBA" id="ARBA00022833"/>
    </source>
</evidence>
<dbReference type="EMBL" id="JAVYJV010000004">
    <property type="protein sequence ID" value="KAK4372961.1"/>
    <property type="molecule type" value="Genomic_DNA"/>
</dbReference>
<reference evidence="12" key="1">
    <citation type="submission" date="2023-12" db="EMBL/GenBank/DDBJ databases">
        <title>Genome assembly of Anisodus tanguticus.</title>
        <authorList>
            <person name="Wang Y.-J."/>
        </authorList>
    </citation>
    <scope>NUCLEOTIDE SEQUENCE</scope>
    <source>
        <strain evidence="12">KB-2021</strain>
        <tissue evidence="12">Leaf</tissue>
    </source>
</reference>
<comment type="subcellular location">
    <subcellularLocation>
        <location evidence="1 9">Nucleus</location>
    </subcellularLocation>
</comment>
<comment type="similarity">
    <text evidence="2">Belongs to the CONSTANS family.</text>
</comment>
<keyword evidence="3" id="KW-0479">Metal-binding</keyword>
<evidence type="ECO:0000256" key="5">
    <source>
        <dbReference type="ARBA" id="ARBA00022771"/>
    </source>
</evidence>
<dbReference type="InterPro" id="IPR000315">
    <property type="entry name" value="Znf_B-box"/>
</dbReference>
<keyword evidence="4" id="KW-0677">Repeat</keyword>
<dbReference type="CDD" id="cd19821">
    <property type="entry name" value="Bbox1_BBX-like"/>
    <property type="match status" value="1"/>
</dbReference>
<dbReference type="GO" id="GO:0006355">
    <property type="term" value="P:regulation of DNA-templated transcription"/>
    <property type="evidence" value="ECO:0007669"/>
    <property type="project" value="UniProtKB-ARBA"/>
</dbReference>
<dbReference type="InterPro" id="IPR010402">
    <property type="entry name" value="CCT_domain"/>
</dbReference>
<feature type="domain" description="CCT" evidence="11">
    <location>
        <begin position="358"/>
        <end position="400"/>
    </location>
</feature>
<comment type="caution">
    <text evidence="12">The sequence shown here is derived from an EMBL/GenBank/DDBJ whole genome shotgun (WGS) entry which is preliminary data.</text>
</comment>
<keyword evidence="13" id="KW-1185">Reference proteome</keyword>
<evidence type="ECO:0000259" key="11">
    <source>
        <dbReference type="PROSITE" id="PS51017"/>
    </source>
</evidence>
<dbReference type="Pfam" id="PF06203">
    <property type="entry name" value="CCT"/>
    <property type="match status" value="1"/>
</dbReference>
<dbReference type="Proteomes" id="UP001291623">
    <property type="component" value="Unassembled WGS sequence"/>
</dbReference>
<organism evidence="12 13">
    <name type="scientific">Anisodus tanguticus</name>
    <dbReference type="NCBI Taxonomy" id="243964"/>
    <lineage>
        <taxon>Eukaryota</taxon>
        <taxon>Viridiplantae</taxon>
        <taxon>Streptophyta</taxon>
        <taxon>Embryophyta</taxon>
        <taxon>Tracheophyta</taxon>
        <taxon>Spermatophyta</taxon>
        <taxon>Magnoliopsida</taxon>
        <taxon>eudicotyledons</taxon>
        <taxon>Gunneridae</taxon>
        <taxon>Pentapetalae</taxon>
        <taxon>asterids</taxon>
        <taxon>lamiids</taxon>
        <taxon>Solanales</taxon>
        <taxon>Solanaceae</taxon>
        <taxon>Solanoideae</taxon>
        <taxon>Hyoscyameae</taxon>
        <taxon>Anisodus</taxon>
    </lineage>
</organism>